<dbReference type="PROSITE" id="PS00211">
    <property type="entry name" value="ABC_TRANSPORTER_1"/>
    <property type="match status" value="2"/>
</dbReference>
<dbReference type="InterPro" id="IPR003439">
    <property type="entry name" value="ABC_transporter-like_ATP-bd"/>
</dbReference>
<evidence type="ECO:0000313" key="5">
    <source>
        <dbReference type="EMBL" id="HIU93986.1"/>
    </source>
</evidence>
<proteinExistence type="predicted"/>
<evidence type="ECO:0000259" key="4">
    <source>
        <dbReference type="PROSITE" id="PS50893"/>
    </source>
</evidence>
<dbReference type="Pfam" id="PF12848">
    <property type="entry name" value="ABC_tran_Xtn"/>
    <property type="match status" value="1"/>
</dbReference>
<accession>A0A9D1STA0</accession>
<evidence type="ECO:0000313" key="6">
    <source>
        <dbReference type="Proteomes" id="UP000824128"/>
    </source>
</evidence>
<evidence type="ECO:0000256" key="1">
    <source>
        <dbReference type="ARBA" id="ARBA00022741"/>
    </source>
</evidence>
<dbReference type="GO" id="GO:0005524">
    <property type="term" value="F:ATP binding"/>
    <property type="evidence" value="ECO:0007669"/>
    <property type="project" value="UniProtKB-KW"/>
</dbReference>
<dbReference type="Gene3D" id="3.40.50.300">
    <property type="entry name" value="P-loop containing nucleotide triphosphate hydrolases"/>
    <property type="match status" value="2"/>
</dbReference>
<dbReference type="SUPFAM" id="SSF52540">
    <property type="entry name" value="P-loop containing nucleoside triphosphate hydrolases"/>
    <property type="match status" value="2"/>
</dbReference>
<reference evidence="5" key="1">
    <citation type="submission" date="2020-10" db="EMBL/GenBank/DDBJ databases">
        <authorList>
            <person name="Gilroy R."/>
        </authorList>
    </citation>
    <scope>NUCLEOTIDE SEQUENCE</scope>
    <source>
        <strain evidence="5">ChiGjej2B2-16831</strain>
    </source>
</reference>
<keyword evidence="2 5" id="KW-0067">ATP-binding</keyword>
<dbReference type="InterPro" id="IPR003593">
    <property type="entry name" value="AAA+_ATPase"/>
</dbReference>
<evidence type="ECO:0000256" key="2">
    <source>
        <dbReference type="ARBA" id="ARBA00022840"/>
    </source>
</evidence>
<dbReference type="Pfam" id="PF00005">
    <property type="entry name" value="ABC_tran"/>
    <property type="match status" value="2"/>
</dbReference>
<reference evidence="5" key="2">
    <citation type="journal article" date="2021" name="PeerJ">
        <title>Extensive microbial diversity within the chicken gut microbiome revealed by metagenomics and culture.</title>
        <authorList>
            <person name="Gilroy R."/>
            <person name="Ravi A."/>
            <person name="Getino M."/>
            <person name="Pursley I."/>
            <person name="Horton D.L."/>
            <person name="Alikhan N.F."/>
            <person name="Baker D."/>
            <person name="Gharbi K."/>
            <person name="Hall N."/>
            <person name="Watson M."/>
            <person name="Adriaenssens E.M."/>
            <person name="Foster-Nyarko E."/>
            <person name="Jarju S."/>
            <person name="Secka A."/>
            <person name="Antonio M."/>
            <person name="Oren A."/>
            <person name="Chaudhuri R.R."/>
            <person name="La Ragione R."/>
            <person name="Hildebrand F."/>
            <person name="Pallen M.J."/>
        </authorList>
    </citation>
    <scope>NUCLEOTIDE SEQUENCE</scope>
    <source>
        <strain evidence="5">ChiGjej2B2-16831</strain>
    </source>
</reference>
<dbReference type="AlphaFoldDB" id="A0A9D1STA0"/>
<sequence>MALLQAQRLVKQYGERELFSGVSFEVAPGERIGLVGVNGCGKTTLLRLLAGGEEPDAGRVTRAAECRVTWLAQQQPDAPELTLLDTALLEFAPLMELERQLADVAERLARSADDGLIRRQARLQEEYQQRGGLTYRSRTRAVLLGLGFSEEALGQPVRQLSGGEARKAMLARVLLSEANLLLLDEPTNHLDIRAIEWLEEFLLSCRSAYIVVSHDRYFLDRVTERTIELTEGTALVSRGNYSRHLALKMDAREAAERKYFNQLREVRRIEGIIAQQRRWNQARNYVTIASKEKQLARIRQEMVKPAADPAAIRFRFRAAEPGGGDVLLAAGLQKGYGGRTLFAGLELHLLRGEHVCLLGANGCGKTTLLRILTGAEEPDAGSFRLGAGVRVGYYEQSLRGLDPDSTVLEQARTLFPRLDDGQLRSALGQFLFRGDDVFKRVGGLSGGELARIQLLKLMLQGCNLLLLDEPTNHLDIPSREALETALTAYDGTMLIVAHDRYFVDRVADRILVLDEAGLTGFSGDWTAYSAALRRQREEAAARRAPQKPARPANDYVKKRDQRAAVARARDALARAEARVAEQERLLAACQARMAAPEIAADYAAVQREAEEAARLSAALEPLYAAW</sequence>
<feature type="domain" description="ABC transporter" evidence="4">
    <location>
        <begin position="4"/>
        <end position="257"/>
    </location>
</feature>
<name>A0A9D1STA0_9FIRM</name>
<dbReference type="InterPro" id="IPR051309">
    <property type="entry name" value="ABCF_ATPase"/>
</dbReference>
<dbReference type="InterPro" id="IPR027417">
    <property type="entry name" value="P-loop_NTPase"/>
</dbReference>
<dbReference type="EMBL" id="DVNZ01000076">
    <property type="protein sequence ID" value="HIU93986.1"/>
    <property type="molecule type" value="Genomic_DNA"/>
</dbReference>
<dbReference type="GO" id="GO:0016887">
    <property type="term" value="F:ATP hydrolysis activity"/>
    <property type="evidence" value="ECO:0007669"/>
    <property type="project" value="InterPro"/>
</dbReference>
<dbReference type="NCBIfam" id="NF000355">
    <property type="entry name" value="ribo_prot_ABC_F"/>
    <property type="match status" value="1"/>
</dbReference>
<dbReference type="PROSITE" id="PS50893">
    <property type="entry name" value="ABC_TRANSPORTER_2"/>
    <property type="match status" value="2"/>
</dbReference>
<feature type="coiled-coil region" evidence="3">
    <location>
        <begin position="558"/>
        <end position="592"/>
    </location>
</feature>
<protein>
    <submittedName>
        <fullName evidence="5">ABC-F family ATP-binding cassette domain-containing protein</fullName>
    </submittedName>
</protein>
<dbReference type="FunFam" id="3.40.50.300:FF:000011">
    <property type="entry name" value="Putative ABC transporter ATP-binding component"/>
    <property type="match status" value="1"/>
</dbReference>
<gene>
    <name evidence="5" type="ORF">IAD24_02385</name>
</gene>
<evidence type="ECO:0000256" key="3">
    <source>
        <dbReference type="SAM" id="Coils"/>
    </source>
</evidence>
<dbReference type="CDD" id="cd03221">
    <property type="entry name" value="ABCF_EF-3"/>
    <property type="match status" value="2"/>
</dbReference>
<feature type="non-terminal residue" evidence="5">
    <location>
        <position position="626"/>
    </location>
</feature>
<dbReference type="InterPro" id="IPR032781">
    <property type="entry name" value="ABC_tran_Xtn"/>
</dbReference>
<keyword evidence="1" id="KW-0547">Nucleotide-binding</keyword>
<dbReference type="Proteomes" id="UP000824128">
    <property type="component" value="Unassembled WGS sequence"/>
</dbReference>
<dbReference type="SMART" id="SM00382">
    <property type="entry name" value="AAA"/>
    <property type="match status" value="2"/>
</dbReference>
<comment type="caution">
    <text evidence="5">The sequence shown here is derived from an EMBL/GenBank/DDBJ whole genome shotgun (WGS) entry which is preliminary data.</text>
</comment>
<dbReference type="InterPro" id="IPR017871">
    <property type="entry name" value="ABC_transporter-like_CS"/>
</dbReference>
<dbReference type="PANTHER" id="PTHR42855:SF2">
    <property type="entry name" value="DRUG RESISTANCE ABC TRANSPORTER,ATP-BINDING PROTEIN"/>
    <property type="match status" value="1"/>
</dbReference>
<dbReference type="PANTHER" id="PTHR42855">
    <property type="entry name" value="ABC TRANSPORTER ATP-BINDING SUBUNIT"/>
    <property type="match status" value="1"/>
</dbReference>
<keyword evidence="3" id="KW-0175">Coiled coil</keyword>
<organism evidence="5 6">
    <name type="scientific">Candidatus Aphodomorpha intestinavium</name>
    <dbReference type="NCBI Taxonomy" id="2840672"/>
    <lineage>
        <taxon>Bacteria</taxon>
        <taxon>Bacillati</taxon>
        <taxon>Bacillota</taxon>
        <taxon>Clostridia</taxon>
        <taxon>Eubacteriales</taxon>
        <taxon>Candidatus Aphodomorpha</taxon>
    </lineage>
</organism>
<feature type="domain" description="ABC transporter" evidence="4">
    <location>
        <begin position="327"/>
        <end position="540"/>
    </location>
</feature>